<dbReference type="EC" id="2.6.1.19" evidence="1"/>
<organism evidence="1 2">
    <name type="scientific">Staphylococcus aureus</name>
    <dbReference type="NCBI Taxonomy" id="1280"/>
    <lineage>
        <taxon>Bacteria</taxon>
        <taxon>Bacillati</taxon>
        <taxon>Bacillota</taxon>
        <taxon>Bacilli</taxon>
        <taxon>Bacillales</taxon>
        <taxon>Staphylococcaceae</taxon>
        <taxon>Staphylococcus</taxon>
    </lineage>
</organism>
<dbReference type="AlphaFoldDB" id="A0A380DXH4"/>
<name>A0A380DXH4_STAAU</name>
<accession>A0A380DXH4</accession>
<gene>
    <name evidence="1" type="ORF">NCTC6133_03523</name>
</gene>
<dbReference type="Gene3D" id="3.90.1150.10">
    <property type="entry name" value="Aspartate Aminotransferase, domain 1"/>
    <property type="match status" value="1"/>
</dbReference>
<protein>
    <submittedName>
        <fullName evidence="1">4-aminobutyrate aminotransferase</fullName>
        <ecNumber evidence="1">2.6.1.19</ecNumber>
    </submittedName>
</protein>
<keyword evidence="1" id="KW-0032">Aminotransferase</keyword>
<keyword evidence="1" id="KW-0808">Transferase</keyword>
<sequence length="54" mass="5950">MLGTNESWVSKYNSVGDVRGKGLSIGIDMFPTKNSKHVMPVRHLKFVITALSMA</sequence>
<dbReference type="EMBL" id="UHAP01000001">
    <property type="protein sequence ID" value="SUK61634.1"/>
    <property type="molecule type" value="Genomic_DNA"/>
</dbReference>
<proteinExistence type="predicted"/>
<evidence type="ECO:0000313" key="1">
    <source>
        <dbReference type="EMBL" id="SUK61634.1"/>
    </source>
</evidence>
<dbReference type="Proteomes" id="UP000255091">
    <property type="component" value="Unassembled WGS sequence"/>
</dbReference>
<dbReference type="GO" id="GO:0034386">
    <property type="term" value="F:4-aminobutyrate:2-oxoglutarate transaminase activity"/>
    <property type="evidence" value="ECO:0007669"/>
    <property type="project" value="UniProtKB-EC"/>
</dbReference>
<dbReference type="InterPro" id="IPR015422">
    <property type="entry name" value="PyrdxlP-dep_Trfase_small"/>
</dbReference>
<evidence type="ECO:0000313" key="2">
    <source>
        <dbReference type="Proteomes" id="UP000255091"/>
    </source>
</evidence>
<reference evidence="1 2" key="1">
    <citation type="submission" date="2018-06" db="EMBL/GenBank/DDBJ databases">
        <authorList>
            <consortium name="Pathogen Informatics"/>
            <person name="Doyle S."/>
        </authorList>
    </citation>
    <scope>NUCLEOTIDE SEQUENCE [LARGE SCALE GENOMIC DNA]</scope>
    <source>
        <strain evidence="1 2">NCTC6133</strain>
    </source>
</reference>